<dbReference type="EMBL" id="MCFL01000040">
    <property type="protein sequence ID" value="ORZ32997.1"/>
    <property type="molecule type" value="Genomic_DNA"/>
</dbReference>
<dbReference type="InterPro" id="IPR031336">
    <property type="entry name" value="CDC73_C"/>
</dbReference>
<protein>
    <submittedName>
        <fullName evidence="7">RNA pol II accessory factor, Cdc73 family-domain-containing protein</fullName>
    </submittedName>
</protein>
<evidence type="ECO:0000256" key="5">
    <source>
        <dbReference type="SAM" id="MobiDB-lite"/>
    </source>
</evidence>
<feature type="compositionally biased region" description="Low complexity" evidence="5">
    <location>
        <begin position="225"/>
        <end position="238"/>
    </location>
</feature>
<dbReference type="GO" id="GO:0006368">
    <property type="term" value="P:transcription elongation by RNA polymerase II"/>
    <property type="evidence" value="ECO:0007669"/>
    <property type="project" value="InterPro"/>
</dbReference>
<gene>
    <name evidence="7" type="ORF">BCR44DRAFT_160268</name>
</gene>
<dbReference type="Pfam" id="PF05179">
    <property type="entry name" value="CDC73_C"/>
    <property type="match status" value="1"/>
</dbReference>
<sequence length="429" mass="46077">MADMGPSANPAHVLATFRSLTLAQGGGAQGAQALCPLPMVIAPADSPTDDIAQATHALLPPENAHIPLDLPLPLWSSKAGLGQVTLRSLLVLWAMRSSAFGEYMMNTAMRGGPKAASVTAPERQETLAWLRGEKDGCKLIEQWVAHMGTQAPTSAFSATTLRSSDIEYTQRSRLTYLTAPNAKDFSYLVKITHDPLVRGKAAPKPSHANGSSSSSAPASKHRSSSRSSTGAGSSLSSAATSAKSDPIILVPPGLNSLLTMYNVKSLLEDAKFTPTDQARLAFDKKPTLLEIHRKAADPGSSSSSSSSSTLVSGTSSGGGSGGPWKVLVMDSPDRLQTAADWDRVIAVFAGGMAWQFDGWRWSNAVDLFGKVRGYHLRMHDEQVPPSVQGWNVKHLVMHRTKRHLDLPVVLEFWTDLERWVRGHKPHLLP</sequence>
<dbReference type="GO" id="GO:0032968">
    <property type="term" value="P:positive regulation of transcription elongation by RNA polymerase II"/>
    <property type="evidence" value="ECO:0007669"/>
    <property type="project" value="TreeGrafter"/>
</dbReference>
<feature type="region of interest" description="Disordered" evidence="5">
    <location>
        <begin position="198"/>
        <end position="238"/>
    </location>
</feature>
<dbReference type="PANTHER" id="PTHR12466:SF8">
    <property type="entry name" value="PARAFIBROMIN"/>
    <property type="match status" value="1"/>
</dbReference>
<keyword evidence="4" id="KW-0539">Nucleus</keyword>
<feature type="domain" description="Cell division control protein 73 C-terminal" evidence="6">
    <location>
        <begin position="243"/>
        <end position="419"/>
    </location>
</feature>
<accession>A0A1Y2HEJ6</accession>
<evidence type="ECO:0000259" key="6">
    <source>
        <dbReference type="Pfam" id="PF05179"/>
    </source>
</evidence>
<comment type="subcellular location">
    <subcellularLocation>
        <location evidence="1">Nucleus</location>
    </subcellularLocation>
</comment>
<dbReference type="AlphaFoldDB" id="A0A1Y2HEJ6"/>
<dbReference type="PANTHER" id="PTHR12466">
    <property type="entry name" value="CDC73 DOMAIN PROTEIN"/>
    <property type="match status" value="1"/>
</dbReference>
<feature type="compositionally biased region" description="Low complexity" evidence="5">
    <location>
        <begin position="205"/>
        <end position="218"/>
    </location>
</feature>
<comment type="similarity">
    <text evidence="2">Belongs to the CDC73 family.</text>
</comment>
<dbReference type="InterPro" id="IPR038103">
    <property type="entry name" value="CDC73_C_sf"/>
</dbReference>
<keyword evidence="3" id="KW-0804">Transcription</keyword>
<evidence type="ECO:0000313" key="8">
    <source>
        <dbReference type="Proteomes" id="UP000193411"/>
    </source>
</evidence>
<dbReference type="InterPro" id="IPR007852">
    <property type="entry name" value="Cdc73/Parafibromin"/>
</dbReference>
<feature type="compositionally biased region" description="Low complexity" evidence="5">
    <location>
        <begin position="299"/>
        <end position="314"/>
    </location>
</feature>
<comment type="caution">
    <text evidence="7">The sequence shown here is derived from an EMBL/GenBank/DDBJ whole genome shotgun (WGS) entry which is preliminary data.</text>
</comment>
<proteinExistence type="inferred from homology"/>
<dbReference type="OrthoDB" id="2186602at2759"/>
<reference evidence="7 8" key="1">
    <citation type="submission" date="2016-07" db="EMBL/GenBank/DDBJ databases">
        <title>Pervasive Adenine N6-methylation of Active Genes in Fungi.</title>
        <authorList>
            <consortium name="DOE Joint Genome Institute"/>
            <person name="Mondo S.J."/>
            <person name="Dannebaum R.O."/>
            <person name="Kuo R.C."/>
            <person name="Labutti K."/>
            <person name="Haridas S."/>
            <person name="Kuo A."/>
            <person name="Salamov A."/>
            <person name="Ahrendt S.R."/>
            <person name="Lipzen A."/>
            <person name="Sullivan W."/>
            <person name="Andreopoulos W.B."/>
            <person name="Clum A."/>
            <person name="Lindquist E."/>
            <person name="Daum C."/>
            <person name="Ramamoorthy G.K."/>
            <person name="Gryganskyi A."/>
            <person name="Culley D."/>
            <person name="Magnuson J.K."/>
            <person name="James T.Y."/>
            <person name="O'Malley M.A."/>
            <person name="Stajich J.E."/>
            <person name="Spatafora J.W."/>
            <person name="Visel A."/>
            <person name="Grigoriev I.V."/>
        </authorList>
    </citation>
    <scope>NUCLEOTIDE SEQUENCE [LARGE SCALE GENOMIC DNA]</scope>
    <source>
        <strain evidence="7 8">PL171</strain>
    </source>
</reference>
<evidence type="ECO:0000256" key="3">
    <source>
        <dbReference type="ARBA" id="ARBA00023163"/>
    </source>
</evidence>
<evidence type="ECO:0000256" key="1">
    <source>
        <dbReference type="ARBA" id="ARBA00004123"/>
    </source>
</evidence>
<dbReference type="STRING" id="765915.A0A1Y2HEJ6"/>
<feature type="region of interest" description="Disordered" evidence="5">
    <location>
        <begin position="294"/>
        <end position="323"/>
    </location>
</feature>
<evidence type="ECO:0000256" key="4">
    <source>
        <dbReference type="ARBA" id="ARBA00023242"/>
    </source>
</evidence>
<dbReference type="Proteomes" id="UP000193411">
    <property type="component" value="Unassembled WGS sequence"/>
</dbReference>
<keyword evidence="8" id="KW-1185">Reference proteome</keyword>
<dbReference type="GO" id="GO:0016593">
    <property type="term" value="C:Cdc73/Paf1 complex"/>
    <property type="evidence" value="ECO:0007669"/>
    <property type="project" value="InterPro"/>
</dbReference>
<evidence type="ECO:0000313" key="7">
    <source>
        <dbReference type="EMBL" id="ORZ32997.1"/>
    </source>
</evidence>
<dbReference type="Gene3D" id="3.40.50.11990">
    <property type="entry name" value="RNA polymerase II accessory factor, Cdc73 C-terminal domain"/>
    <property type="match status" value="1"/>
</dbReference>
<name>A0A1Y2HEJ6_9FUNG</name>
<dbReference type="GO" id="GO:0000993">
    <property type="term" value="F:RNA polymerase II complex binding"/>
    <property type="evidence" value="ECO:0007669"/>
    <property type="project" value="TreeGrafter"/>
</dbReference>
<evidence type="ECO:0000256" key="2">
    <source>
        <dbReference type="ARBA" id="ARBA00010427"/>
    </source>
</evidence>
<organism evidence="7 8">
    <name type="scientific">Catenaria anguillulae PL171</name>
    <dbReference type="NCBI Taxonomy" id="765915"/>
    <lineage>
        <taxon>Eukaryota</taxon>
        <taxon>Fungi</taxon>
        <taxon>Fungi incertae sedis</taxon>
        <taxon>Blastocladiomycota</taxon>
        <taxon>Blastocladiomycetes</taxon>
        <taxon>Blastocladiales</taxon>
        <taxon>Catenariaceae</taxon>
        <taxon>Catenaria</taxon>
    </lineage>
</organism>